<evidence type="ECO:0000313" key="8">
    <source>
        <dbReference type="EMBL" id="TYJ54124.1"/>
    </source>
</evidence>
<name>A0A5D3AU27_9TREE</name>
<dbReference type="PROSITE" id="PS50271">
    <property type="entry name" value="ZF_UBP"/>
    <property type="match status" value="1"/>
</dbReference>
<organism evidence="8 9">
    <name type="scientific">Cryptococcus floricola</name>
    <dbReference type="NCBI Taxonomy" id="2591691"/>
    <lineage>
        <taxon>Eukaryota</taxon>
        <taxon>Fungi</taxon>
        <taxon>Dikarya</taxon>
        <taxon>Basidiomycota</taxon>
        <taxon>Agaricomycotina</taxon>
        <taxon>Tremellomycetes</taxon>
        <taxon>Tremellales</taxon>
        <taxon>Cryptococcaceae</taxon>
        <taxon>Cryptococcus</taxon>
    </lineage>
</organism>
<comment type="caution">
    <text evidence="8">The sequence shown here is derived from an EMBL/GenBank/DDBJ whole genome shotgun (WGS) entry which is preliminary data.</text>
</comment>
<feature type="domain" description="USP" evidence="6">
    <location>
        <begin position="204"/>
        <end position="569"/>
    </location>
</feature>
<feature type="region of interest" description="Disordered" evidence="5">
    <location>
        <begin position="383"/>
        <end position="405"/>
    </location>
</feature>
<dbReference type="SUPFAM" id="SSF54001">
    <property type="entry name" value="Cysteine proteinases"/>
    <property type="match status" value="1"/>
</dbReference>
<dbReference type="PANTHER" id="PTHR24006">
    <property type="entry name" value="UBIQUITIN CARBOXYL-TERMINAL HYDROLASE"/>
    <property type="match status" value="1"/>
</dbReference>
<accession>A0A5D3AU27</accession>
<dbReference type="GO" id="GO:0004843">
    <property type="term" value="F:cysteine-type deubiquitinase activity"/>
    <property type="evidence" value="ECO:0007669"/>
    <property type="project" value="InterPro"/>
</dbReference>
<dbReference type="Pfam" id="PF00443">
    <property type="entry name" value="UCH"/>
    <property type="match status" value="1"/>
</dbReference>
<evidence type="ECO:0000313" key="9">
    <source>
        <dbReference type="Proteomes" id="UP000322245"/>
    </source>
</evidence>
<dbReference type="GO" id="GO:0005634">
    <property type="term" value="C:nucleus"/>
    <property type="evidence" value="ECO:0007669"/>
    <property type="project" value="TreeGrafter"/>
</dbReference>
<dbReference type="PROSITE" id="PS00973">
    <property type="entry name" value="USP_2"/>
    <property type="match status" value="1"/>
</dbReference>
<dbReference type="AlphaFoldDB" id="A0A5D3AU27"/>
<protein>
    <submittedName>
        <fullName evidence="8">Uncharacterized protein</fullName>
    </submittedName>
</protein>
<dbReference type="GO" id="GO:0005829">
    <property type="term" value="C:cytosol"/>
    <property type="evidence" value="ECO:0007669"/>
    <property type="project" value="TreeGrafter"/>
</dbReference>
<keyword evidence="9" id="KW-1185">Reference proteome</keyword>
<feature type="region of interest" description="Disordered" evidence="5">
    <location>
        <begin position="26"/>
        <end position="49"/>
    </location>
</feature>
<dbReference type="InterPro" id="IPR001607">
    <property type="entry name" value="Znf_UBP"/>
</dbReference>
<dbReference type="SUPFAM" id="SSF57850">
    <property type="entry name" value="RING/U-box"/>
    <property type="match status" value="1"/>
</dbReference>
<keyword evidence="1" id="KW-0479">Metal-binding</keyword>
<dbReference type="PANTHER" id="PTHR24006:SF937">
    <property type="entry name" value="UBIQUITIN CARBOXYL-TERMINAL HYDROLASE"/>
    <property type="match status" value="1"/>
</dbReference>
<evidence type="ECO:0000259" key="6">
    <source>
        <dbReference type="PROSITE" id="PS50235"/>
    </source>
</evidence>
<evidence type="ECO:0000256" key="2">
    <source>
        <dbReference type="ARBA" id="ARBA00022771"/>
    </source>
</evidence>
<feature type="region of interest" description="Disordered" evidence="5">
    <location>
        <begin position="163"/>
        <end position="186"/>
    </location>
</feature>
<dbReference type="GO" id="GO:0008270">
    <property type="term" value="F:zinc ion binding"/>
    <property type="evidence" value="ECO:0007669"/>
    <property type="project" value="UniProtKB-KW"/>
</dbReference>
<dbReference type="Gene3D" id="3.30.40.10">
    <property type="entry name" value="Zinc/RING finger domain, C3HC4 (zinc finger)"/>
    <property type="match status" value="1"/>
</dbReference>
<evidence type="ECO:0000256" key="4">
    <source>
        <dbReference type="PROSITE-ProRule" id="PRU00502"/>
    </source>
</evidence>
<keyword evidence="3" id="KW-0862">Zinc</keyword>
<evidence type="ECO:0000259" key="7">
    <source>
        <dbReference type="PROSITE" id="PS50271"/>
    </source>
</evidence>
<dbReference type="InterPro" id="IPR050164">
    <property type="entry name" value="Peptidase_C19"/>
</dbReference>
<dbReference type="InterPro" id="IPR028889">
    <property type="entry name" value="USP"/>
</dbReference>
<dbReference type="InterPro" id="IPR013083">
    <property type="entry name" value="Znf_RING/FYVE/PHD"/>
</dbReference>
<feature type="compositionally biased region" description="Low complexity" evidence="5">
    <location>
        <begin position="386"/>
        <end position="397"/>
    </location>
</feature>
<dbReference type="InterPro" id="IPR001394">
    <property type="entry name" value="Peptidase_C19_UCH"/>
</dbReference>
<evidence type="ECO:0000256" key="3">
    <source>
        <dbReference type="ARBA" id="ARBA00022833"/>
    </source>
</evidence>
<dbReference type="Pfam" id="PF02148">
    <property type="entry name" value="zf-UBP"/>
    <property type="match status" value="1"/>
</dbReference>
<dbReference type="CDD" id="cd02660">
    <property type="entry name" value="Peptidase_C19D"/>
    <property type="match status" value="1"/>
</dbReference>
<gene>
    <name evidence="8" type="ORF">B9479_005222</name>
</gene>
<sequence>MSTTTPLFSRPDSSICDHLSALLKSPAGPNSLDTNGAVPGPSSGNRRSEVEGKFVRAVNWGAVAQGAKRRKTAAPECGSCRSSMTRPWACLTCSYVGCLQMTGRHGKAKDCMKSHLKGSSGRCCFAVDPPTGSVFCFACNDTIYPDSFDSLFLTARVRVEEGHDRSSEPGISGGKGRSRGPWKPWNSSNMVGVDEKDISKTSCRGLRPLLNLSQTCFLSAVLQALIHNPLLKAYFLSDKHNRHVCGNGSRGLLTGKPFLGVENGPGQVGGDREKGCMCCEMDKAFEEFYKEDKSPFGPITMLYSMWHASTELEGHGQQDAHSFFLAALDQMHAHAKGQLSSCNCIAHQTFAGSLQSSVTCSKCSKTSTTVDPILDIQLDFPPTLSPSPSSSSLSSSSDAAAFGPSANGKENQLTLAGMLRKYCAPERIGDAGETGGKGYDCGSCGGGRGVFAMRRLGVKKLAPVLAFQFKRFAHSTSSTAKIESHVRFPSTLDMRSYVDHSSDDGLPDSLYLYDLFAVVTHEGKLDNGHYWADVRDGDEWWHCDDDKVTPTTLSMVLQQRAYMLFYVKRSLAYAQPMSRLLIPGGISTGSNGA</sequence>
<dbReference type="GO" id="GO:0016579">
    <property type="term" value="P:protein deubiquitination"/>
    <property type="evidence" value="ECO:0007669"/>
    <property type="project" value="InterPro"/>
</dbReference>
<feature type="domain" description="UBP-type" evidence="7">
    <location>
        <begin position="53"/>
        <end position="165"/>
    </location>
</feature>
<dbReference type="Proteomes" id="UP000322245">
    <property type="component" value="Unassembled WGS sequence"/>
</dbReference>
<keyword evidence="2 4" id="KW-0863">Zinc-finger</keyword>
<dbReference type="PROSITE" id="PS50235">
    <property type="entry name" value="USP_3"/>
    <property type="match status" value="1"/>
</dbReference>
<dbReference type="EMBL" id="NIDF01000068">
    <property type="protein sequence ID" value="TYJ54124.1"/>
    <property type="molecule type" value="Genomic_DNA"/>
</dbReference>
<dbReference type="InterPro" id="IPR018200">
    <property type="entry name" value="USP_CS"/>
</dbReference>
<reference evidence="8 9" key="1">
    <citation type="submission" date="2017-05" db="EMBL/GenBank/DDBJ databases">
        <title>The Genome Sequence of Tsuchiyaea wingfieldii DSM 27421.</title>
        <authorList>
            <person name="Cuomo C."/>
            <person name="Passer A."/>
            <person name="Billmyre B."/>
            <person name="Heitman J."/>
        </authorList>
    </citation>
    <scope>NUCLEOTIDE SEQUENCE [LARGE SCALE GENOMIC DNA]</scope>
    <source>
        <strain evidence="8 9">DSM 27421</strain>
    </source>
</reference>
<dbReference type="Gene3D" id="3.90.70.10">
    <property type="entry name" value="Cysteine proteinases"/>
    <property type="match status" value="1"/>
</dbReference>
<evidence type="ECO:0000256" key="1">
    <source>
        <dbReference type="ARBA" id="ARBA00022723"/>
    </source>
</evidence>
<proteinExistence type="predicted"/>
<dbReference type="InterPro" id="IPR038765">
    <property type="entry name" value="Papain-like_cys_pep_sf"/>
</dbReference>
<evidence type="ECO:0000256" key="5">
    <source>
        <dbReference type="SAM" id="MobiDB-lite"/>
    </source>
</evidence>